<feature type="binding site" evidence="5">
    <location>
        <position position="90"/>
    </location>
    <ligand>
        <name>Zn(2+)</name>
        <dbReference type="ChEBI" id="CHEBI:29105"/>
    </ligand>
</feature>
<dbReference type="InterPro" id="IPR000688">
    <property type="entry name" value="HypA/HybF"/>
</dbReference>
<keyword evidence="2 5" id="KW-0533">Nickel</keyword>
<dbReference type="EMBL" id="CP000776">
    <property type="protein sequence ID" value="ABS50904.1"/>
    <property type="molecule type" value="Genomic_DNA"/>
</dbReference>
<evidence type="ECO:0000313" key="6">
    <source>
        <dbReference type="EMBL" id="ABS50904.1"/>
    </source>
</evidence>
<evidence type="ECO:0000256" key="1">
    <source>
        <dbReference type="ARBA" id="ARBA00010748"/>
    </source>
</evidence>
<accession>A7I1T4</accession>
<evidence type="ECO:0000256" key="3">
    <source>
        <dbReference type="ARBA" id="ARBA00022723"/>
    </source>
</evidence>
<dbReference type="OrthoDB" id="9800361at2"/>
<dbReference type="AlphaFoldDB" id="A7I1T4"/>
<feature type="binding site" evidence="5">
    <location>
        <position position="2"/>
    </location>
    <ligand>
        <name>Ni(2+)</name>
        <dbReference type="ChEBI" id="CHEBI:49786"/>
    </ligand>
</feature>
<feature type="binding site" evidence="5">
    <location>
        <position position="93"/>
    </location>
    <ligand>
        <name>Zn(2+)</name>
        <dbReference type="ChEBI" id="CHEBI:29105"/>
    </ligand>
</feature>
<dbReference type="Pfam" id="PF01155">
    <property type="entry name" value="HypA"/>
    <property type="match status" value="1"/>
</dbReference>
<feature type="binding site" evidence="5">
    <location>
        <position position="77"/>
    </location>
    <ligand>
        <name>Zn(2+)</name>
        <dbReference type="ChEBI" id="CHEBI:29105"/>
    </ligand>
</feature>
<keyword evidence="7" id="KW-1185">Reference proteome</keyword>
<sequence length="114" mass="13077">MHELSIIIDLIELCEENAKKNKAEQVDEIIIKIGKLSGVEAHYLQSAFEFYHVTSDICKNAKLTINIQPVIVFCNDCNQNSELKDNNFKCQKCGSRNLKVIDGEDMYLMQIIMH</sequence>
<organism evidence="6 7">
    <name type="scientific">Campylobacter hominis (strain ATCC BAA-381 / DSM 21671 / CCUG 45161 / LMG 19568 / NCTC 13146 / CH001A)</name>
    <dbReference type="NCBI Taxonomy" id="360107"/>
    <lineage>
        <taxon>Bacteria</taxon>
        <taxon>Pseudomonadati</taxon>
        <taxon>Campylobacterota</taxon>
        <taxon>Epsilonproteobacteria</taxon>
        <taxon>Campylobacterales</taxon>
        <taxon>Campylobacteraceae</taxon>
        <taxon>Campylobacter</taxon>
    </lineage>
</organism>
<dbReference type="Gene3D" id="3.30.2320.80">
    <property type="match status" value="1"/>
</dbReference>
<evidence type="ECO:0000256" key="2">
    <source>
        <dbReference type="ARBA" id="ARBA00022596"/>
    </source>
</evidence>
<proteinExistence type="inferred from homology"/>
<keyword evidence="3 5" id="KW-0479">Metal-binding</keyword>
<dbReference type="InterPro" id="IPR020538">
    <property type="entry name" value="Hydgase_Ni_incorp_HypA/HybF_CS"/>
</dbReference>
<comment type="similarity">
    <text evidence="1 5">Belongs to the HypA/HybF family.</text>
</comment>
<gene>
    <name evidence="5" type="primary">hypA</name>
    <name evidence="6" type="ordered locus">CHAB381_0913</name>
</gene>
<dbReference type="HOGENOM" id="CLU_126929_6_0_7"/>
<dbReference type="RefSeq" id="WP_012108767.1">
    <property type="nucleotide sequence ID" value="NC_009714.1"/>
</dbReference>
<comment type="function">
    <text evidence="5">Involved in the maturation of [NiFe] hydrogenases. Required for nickel insertion into the metal center of the hydrogenase.</text>
</comment>
<dbReference type="GO" id="GO:0051604">
    <property type="term" value="P:protein maturation"/>
    <property type="evidence" value="ECO:0007669"/>
    <property type="project" value="InterPro"/>
</dbReference>
<evidence type="ECO:0000256" key="5">
    <source>
        <dbReference type="HAMAP-Rule" id="MF_00213"/>
    </source>
</evidence>
<reference evidence="7" key="1">
    <citation type="submission" date="2007-07" db="EMBL/GenBank/DDBJ databases">
        <title>Complete genome sequence of Campylobacter hominis ATCC BAA-381, a commensal isolated from the human gastrointestinal tract.</title>
        <authorList>
            <person name="Fouts D.E."/>
            <person name="Mongodin E.F."/>
            <person name="Puiu D."/>
            <person name="Sebastian Y."/>
            <person name="Miller W.G."/>
            <person name="Mandrell R.E."/>
            <person name="Nelson K.E."/>
        </authorList>
    </citation>
    <scope>NUCLEOTIDE SEQUENCE [LARGE SCALE GENOMIC DNA]</scope>
    <source>
        <strain evidence="7">ATCC BAA-381 / LMG 19568 / NCTC 13146 / CH001A</strain>
    </source>
</reference>
<dbReference type="GO" id="GO:0016151">
    <property type="term" value="F:nickel cation binding"/>
    <property type="evidence" value="ECO:0007669"/>
    <property type="project" value="UniProtKB-UniRule"/>
</dbReference>
<dbReference type="PANTHER" id="PTHR34535">
    <property type="entry name" value="HYDROGENASE MATURATION FACTOR HYPA"/>
    <property type="match status" value="1"/>
</dbReference>
<keyword evidence="4 5" id="KW-0862">Zinc</keyword>
<dbReference type="PANTHER" id="PTHR34535:SF3">
    <property type="entry name" value="HYDROGENASE MATURATION FACTOR HYPA"/>
    <property type="match status" value="1"/>
</dbReference>
<dbReference type="HAMAP" id="MF_00213">
    <property type="entry name" value="HypA_HybF"/>
    <property type="match status" value="1"/>
</dbReference>
<dbReference type="Proteomes" id="UP000002407">
    <property type="component" value="Chromosome"/>
</dbReference>
<evidence type="ECO:0000313" key="7">
    <source>
        <dbReference type="Proteomes" id="UP000002407"/>
    </source>
</evidence>
<feature type="binding site" evidence="5">
    <location>
        <position position="74"/>
    </location>
    <ligand>
        <name>Zn(2+)</name>
        <dbReference type="ChEBI" id="CHEBI:29105"/>
    </ligand>
</feature>
<evidence type="ECO:0000256" key="4">
    <source>
        <dbReference type="ARBA" id="ARBA00022833"/>
    </source>
</evidence>
<name>A7I1T4_CAMHC</name>
<dbReference type="PROSITE" id="PS01249">
    <property type="entry name" value="HYPA"/>
    <property type="match status" value="1"/>
</dbReference>
<dbReference type="GO" id="GO:0008270">
    <property type="term" value="F:zinc ion binding"/>
    <property type="evidence" value="ECO:0007669"/>
    <property type="project" value="UniProtKB-UniRule"/>
</dbReference>
<dbReference type="STRING" id="360107.CHAB381_0913"/>
<protein>
    <recommendedName>
        <fullName evidence="5">Hydrogenase maturation factor HypA</fullName>
    </recommendedName>
</protein>
<dbReference type="eggNOG" id="COG0375">
    <property type="taxonomic scope" value="Bacteria"/>
</dbReference>
<dbReference type="KEGG" id="cha:CHAB381_0913"/>
<dbReference type="PIRSF" id="PIRSF004761">
    <property type="entry name" value="Hydrgn_mat_HypA"/>
    <property type="match status" value="1"/>
</dbReference>